<evidence type="ECO:0000256" key="1">
    <source>
        <dbReference type="SAM" id="MobiDB-lite"/>
    </source>
</evidence>
<dbReference type="EMBL" id="MCBS01017039">
    <property type="protein sequence ID" value="RKF82556.1"/>
    <property type="molecule type" value="Genomic_DNA"/>
</dbReference>
<evidence type="ECO:0000256" key="2">
    <source>
        <dbReference type="SAM" id="SignalP"/>
    </source>
</evidence>
<evidence type="ECO:0000313" key="3">
    <source>
        <dbReference type="EMBL" id="RKF82556.1"/>
    </source>
</evidence>
<evidence type="ECO:0000313" key="4">
    <source>
        <dbReference type="Proteomes" id="UP000285326"/>
    </source>
</evidence>
<feature type="region of interest" description="Disordered" evidence="1">
    <location>
        <begin position="64"/>
        <end position="86"/>
    </location>
</feature>
<dbReference type="Proteomes" id="UP000285326">
    <property type="component" value="Unassembled WGS sequence"/>
</dbReference>
<sequence length="86" mass="9765">MLSLRGIFRFALVAFFSMPLIVETIGAPARESTTDQTTHLEPRGKKTKGALLGGALYVVGKNRKKNKKIKKLKKQNKKLRKERYGY</sequence>
<feature type="chain" id="PRO_5019518656" evidence="2">
    <location>
        <begin position="27"/>
        <end position="86"/>
    </location>
</feature>
<accession>A0A420J708</accession>
<reference evidence="3 4" key="1">
    <citation type="journal article" date="2018" name="BMC Genomics">
        <title>Comparative genome analyses reveal sequence features reflecting distinct modes of host-adaptation between dicot and monocot powdery mildew.</title>
        <authorList>
            <person name="Wu Y."/>
            <person name="Ma X."/>
            <person name="Pan Z."/>
            <person name="Kale S.D."/>
            <person name="Song Y."/>
            <person name="King H."/>
            <person name="Zhang Q."/>
            <person name="Presley C."/>
            <person name="Deng X."/>
            <person name="Wei C.I."/>
            <person name="Xiao S."/>
        </authorList>
    </citation>
    <scope>NUCLEOTIDE SEQUENCE [LARGE SCALE GENOMIC DNA]</scope>
    <source>
        <strain evidence="3">UMSG1</strain>
    </source>
</reference>
<keyword evidence="2" id="KW-0732">Signal</keyword>
<gene>
    <name evidence="3" type="ORF">GcM1_06080</name>
</gene>
<dbReference type="AlphaFoldDB" id="A0A420J708"/>
<protein>
    <submittedName>
        <fullName evidence="3">Uncharacterized protein</fullName>
    </submittedName>
</protein>
<feature type="signal peptide" evidence="2">
    <location>
        <begin position="1"/>
        <end position="26"/>
    </location>
</feature>
<name>A0A420J708_9PEZI</name>
<comment type="caution">
    <text evidence="3">The sequence shown here is derived from an EMBL/GenBank/DDBJ whole genome shotgun (WGS) entry which is preliminary data.</text>
</comment>
<proteinExistence type="predicted"/>
<organism evidence="3 4">
    <name type="scientific">Golovinomyces cichoracearum</name>
    <dbReference type="NCBI Taxonomy" id="62708"/>
    <lineage>
        <taxon>Eukaryota</taxon>
        <taxon>Fungi</taxon>
        <taxon>Dikarya</taxon>
        <taxon>Ascomycota</taxon>
        <taxon>Pezizomycotina</taxon>
        <taxon>Leotiomycetes</taxon>
        <taxon>Erysiphales</taxon>
        <taxon>Erysiphaceae</taxon>
        <taxon>Golovinomyces</taxon>
    </lineage>
</organism>